<name>A0A097QSD9_9EURY</name>
<evidence type="ECO:0000313" key="2">
    <source>
        <dbReference type="Proteomes" id="UP000029980"/>
    </source>
</evidence>
<evidence type="ECO:0008006" key="3">
    <source>
        <dbReference type="Google" id="ProtNLM"/>
    </source>
</evidence>
<dbReference type="Proteomes" id="UP000029980">
    <property type="component" value="Chromosome"/>
</dbReference>
<dbReference type="OrthoDB" id="93635at2157"/>
<dbReference type="AlphaFoldDB" id="A0A097QSD9"/>
<dbReference type="HOGENOM" id="CLU_716931_0_0_2"/>
<dbReference type="RefSeq" id="WP_050002367.1">
    <property type="nucleotide sequence ID" value="NZ_CP008887.1"/>
</dbReference>
<protein>
    <recommendedName>
        <fullName evidence="3">Hydantoinase A/oxoprolinase domain-containing protein</fullName>
    </recommendedName>
</protein>
<evidence type="ECO:0000313" key="1">
    <source>
        <dbReference type="EMBL" id="AIU69386.1"/>
    </source>
</evidence>
<dbReference type="KEGG" id="teu:TEU_02965"/>
<sequence>MEKSGVVLGIDIGSSHIKTTTLHISSKKIDFNVYPISYITGKLKLSGTMKGRIEKLIIPALDATLSKYSKKYDTVYVNLVTSLEAAAPWYDYLSKFKEIEIKYENVILHTMTNSLSVEQLTSLKSWQYMSSIHAVRYIAEKLLENGMLIHMNSASTLFIPVLSGRAIPMEIHYSSGVALWVGALYTPLPSVSSNVLVFGKKSPSSPTTNIKLYKALSLIAKTEVARALKEYKSPYQIDSINSSEMILQFIGCFPNKKYLNKITNTPYNLHNQAKISTFYIYSTYLNKILENVLMVLSEVDIPIDTAKFLVSGIGKDLILKDALYLFADQLVDIETYIPKPYCIFLESFGAALSLYEYLTSEKISLTAGQFWQTFNGGENDRSPER</sequence>
<dbReference type="EMBL" id="CP008887">
    <property type="protein sequence ID" value="AIU69386.1"/>
    <property type="molecule type" value="Genomic_DNA"/>
</dbReference>
<accession>A0A097QSD9</accession>
<proteinExistence type="predicted"/>
<organism evidence="1 2">
    <name type="scientific">Thermococcus eurythermalis</name>
    <dbReference type="NCBI Taxonomy" id="1505907"/>
    <lineage>
        <taxon>Archaea</taxon>
        <taxon>Methanobacteriati</taxon>
        <taxon>Methanobacteriota</taxon>
        <taxon>Thermococci</taxon>
        <taxon>Thermococcales</taxon>
        <taxon>Thermococcaceae</taxon>
        <taxon>Thermococcus</taxon>
    </lineage>
</organism>
<dbReference type="GeneID" id="25152394"/>
<keyword evidence="2" id="KW-1185">Reference proteome</keyword>
<dbReference type="STRING" id="1505907.TEU_02965"/>
<gene>
    <name evidence="1" type="ORF">TEU_02965</name>
</gene>
<reference evidence="1 2" key="1">
    <citation type="journal article" date="2015" name="Int. J. Syst. Evol. Microbiol.">
        <title>Thermococcus eurythermalis sp. nov., a conditional piezophilic hyperthermophilic archaeon with a wide temperature range isolated from an oil-immersed chimney in the Guaymas Basin.</title>
        <authorList>
            <person name="Zhao W."/>
            <person name="Zeng X."/>
            <person name="Xiao X."/>
        </authorList>
    </citation>
    <scope>NUCLEOTIDE SEQUENCE [LARGE SCALE GENOMIC DNA]</scope>
    <source>
        <strain evidence="1 2">A501</strain>
    </source>
</reference>